<protein>
    <recommendedName>
        <fullName evidence="6">Protein phosphatase 1 regulatory subunit 42</fullName>
    </recommendedName>
</protein>
<dbReference type="InterPro" id="IPR001611">
    <property type="entry name" value="Leu-rich_rpt"/>
</dbReference>
<dbReference type="PANTHER" id="PTHR46652:SF3">
    <property type="entry name" value="LEUCINE-RICH REPEAT-CONTAINING PROTEIN 9"/>
    <property type="match status" value="1"/>
</dbReference>
<organism evidence="4 5">
    <name type="scientific">Amphimedon queenslandica</name>
    <name type="common">Sponge</name>
    <dbReference type="NCBI Taxonomy" id="400682"/>
    <lineage>
        <taxon>Eukaryota</taxon>
        <taxon>Metazoa</taxon>
        <taxon>Porifera</taxon>
        <taxon>Demospongiae</taxon>
        <taxon>Heteroscleromorpha</taxon>
        <taxon>Haplosclerida</taxon>
        <taxon>Niphatidae</taxon>
        <taxon>Amphimedon</taxon>
    </lineage>
</organism>
<dbReference type="Pfam" id="PF00560">
    <property type="entry name" value="LRR_1"/>
    <property type="match status" value="1"/>
</dbReference>
<evidence type="ECO:0008006" key="6">
    <source>
        <dbReference type="Google" id="ProtNLM"/>
    </source>
</evidence>
<evidence type="ECO:0000256" key="3">
    <source>
        <dbReference type="SAM" id="MobiDB-lite"/>
    </source>
</evidence>
<dbReference type="EnsemblMetazoa" id="XM_003391782.3">
    <property type="protein sequence ID" value="XP_003391830.3"/>
    <property type="gene ID" value="LOC100634626"/>
</dbReference>
<keyword evidence="5" id="KW-1185">Reference proteome</keyword>
<dbReference type="AlphaFoldDB" id="A0AAN0IJ87"/>
<dbReference type="InterPro" id="IPR025875">
    <property type="entry name" value="Leu-rich_rpt_4"/>
</dbReference>
<dbReference type="InterPro" id="IPR050836">
    <property type="entry name" value="SDS22/Internalin_LRR"/>
</dbReference>
<dbReference type="Gene3D" id="3.80.10.10">
    <property type="entry name" value="Ribonuclease Inhibitor"/>
    <property type="match status" value="2"/>
</dbReference>
<accession>A0AAN0IJ87</accession>
<dbReference type="RefSeq" id="XP_003391830.3">
    <property type="nucleotide sequence ID" value="XM_003391782.3"/>
</dbReference>
<evidence type="ECO:0000313" key="4">
    <source>
        <dbReference type="EnsemblMetazoa" id="XP_003391830.3"/>
    </source>
</evidence>
<dbReference type="PROSITE" id="PS51450">
    <property type="entry name" value="LRR"/>
    <property type="match status" value="4"/>
</dbReference>
<evidence type="ECO:0000256" key="1">
    <source>
        <dbReference type="ARBA" id="ARBA00022614"/>
    </source>
</evidence>
<evidence type="ECO:0000313" key="5">
    <source>
        <dbReference type="Proteomes" id="UP000007879"/>
    </source>
</evidence>
<dbReference type="Proteomes" id="UP000007879">
    <property type="component" value="Unassembled WGS sequence"/>
</dbReference>
<keyword evidence="1" id="KW-0433">Leucine-rich repeat</keyword>
<dbReference type="InterPro" id="IPR032675">
    <property type="entry name" value="LRR_dom_sf"/>
</dbReference>
<dbReference type="SMART" id="SM00365">
    <property type="entry name" value="LRR_SD22"/>
    <property type="match status" value="5"/>
</dbReference>
<sequence>MATCYHSNYVAKETSNSSATCCCRLWDEFFKMPRLTVDLLARCTGHATKRRKDETQEQFLAKVTHLYCSEKGLEMIENLHYCRNLSVLYLYDNQIETISGLHSCHHLTHLYLQHNSIFRMENLDKLNNLTKLYLSHNSIQLVEGLEQLSRLSELHISHQNLPEGEKLLFDPRSLKAIVNSLTILNVSGNRLASLEDIGLLVNLEQLMATDNDLTSMKDLGKVLSRFIKLWKLELNGNPLSYKQKYRDRVVTMCHRLESLDGRDVNEMERQFLFSWKAMRKARQQLTIKPGNKSHFEEIDSKSPRPPPTMPPLPARQPFRLHLLQQKRKRQLMGLIPAAQFEAATVAASEAPWQSAMNFHLPQIGSDRLVSLAGLNPQNELPRYDLLQNKESKITTLPPLLF</sequence>
<reference evidence="4" key="2">
    <citation type="submission" date="2024-06" db="UniProtKB">
        <authorList>
            <consortium name="EnsemblMetazoa"/>
        </authorList>
    </citation>
    <scope>IDENTIFICATION</scope>
</reference>
<dbReference type="CDD" id="cd21340">
    <property type="entry name" value="PPP1R42"/>
    <property type="match status" value="1"/>
</dbReference>
<keyword evidence="2" id="KW-0677">Repeat</keyword>
<dbReference type="KEGG" id="aqu:100634626"/>
<dbReference type="PANTHER" id="PTHR46652">
    <property type="entry name" value="LEUCINE-RICH REPEAT AND IQ DOMAIN-CONTAINING PROTEIN 1-RELATED"/>
    <property type="match status" value="1"/>
</dbReference>
<feature type="compositionally biased region" description="Pro residues" evidence="3">
    <location>
        <begin position="303"/>
        <end position="312"/>
    </location>
</feature>
<dbReference type="GeneID" id="100634626"/>
<dbReference type="Pfam" id="PF12799">
    <property type="entry name" value="LRR_4"/>
    <property type="match status" value="1"/>
</dbReference>
<feature type="compositionally biased region" description="Basic and acidic residues" evidence="3">
    <location>
        <begin position="293"/>
        <end position="302"/>
    </location>
</feature>
<name>A0AAN0IJ87_AMPQE</name>
<feature type="region of interest" description="Disordered" evidence="3">
    <location>
        <begin position="291"/>
        <end position="312"/>
    </location>
</feature>
<dbReference type="SUPFAM" id="SSF52058">
    <property type="entry name" value="L domain-like"/>
    <property type="match status" value="1"/>
</dbReference>
<proteinExistence type="predicted"/>
<dbReference type="Pfam" id="PF14580">
    <property type="entry name" value="LRR_9"/>
    <property type="match status" value="1"/>
</dbReference>
<evidence type="ECO:0000256" key="2">
    <source>
        <dbReference type="ARBA" id="ARBA00022737"/>
    </source>
</evidence>
<reference evidence="5" key="1">
    <citation type="journal article" date="2010" name="Nature">
        <title>The Amphimedon queenslandica genome and the evolution of animal complexity.</title>
        <authorList>
            <person name="Srivastava M."/>
            <person name="Simakov O."/>
            <person name="Chapman J."/>
            <person name="Fahey B."/>
            <person name="Gauthier M.E."/>
            <person name="Mitros T."/>
            <person name="Richards G.S."/>
            <person name="Conaco C."/>
            <person name="Dacre M."/>
            <person name="Hellsten U."/>
            <person name="Larroux C."/>
            <person name="Putnam N.H."/>
            <person name="Stanke M."/>
            <person name="Adamska M."/>
            <person name="Darling A."/>
            <person name="Degnan S.M."/>
            <person name="Oakley T.H."/>
            <person name="Plachetzki D.C."/>
            <person name="Zhai Y."/>
            <person name="Adamski M."/>
            <person name="Calcino A."/>
            <person name="Cummins S.F."/>
            <person name="Goodstein D.M."/>
            <person name="Harris C."/>
            <person name="Jackson D.J."/>
            <person name="Leys S.P."/>
            <person name="Shu S."/>
            <person name="Woodcroft B.J."/>
            <person name="Vervoort M."/>
            <person name="Kosik K.S."/>
            <person name="Manning G."/>
            <person name="Degnan B.M."/>
            <person name="Rokhsar D.S."/>
        </authorList>
    </citation>
    <scope>NUCLEOTIDE SEQUENCE [LARGE SCALE GENOMIC DNA]</scope>
</reference>